<evidence type="ECO:0000256" key="2">
    <source>
        <dbReference type="ARBA" id="ARBA00012035"/>
    </source>
</evidence>
<protein>
    <recommendedName>
        <fullName evidence="3 12">Ribokinase</fullName>
        <shortName evidence="12">RK</shortName>
        <ecNumber evidence="2 12">2.7.1.15</ecNumber>
    </recommendedName>
</protein>
<gene>
    <name evidence="12" type="primary">rbsK</name>
    <name evidence="15" type="ORF">BKA07_001485</name>
</gene>
<dbReference type="EMBL" id="JAATJN010000001">
    <property type="protein sequence ID" value="NJC56450.1"/>
    <property type="molecule type" value="Genomic_DNA"/>
</dbReference>
<dbReference type="Proteomes" id="UP000576792">
    <property type="component" value="Unassembled WGS sequence"/>
</dbReference>
<keyword evidence="16" id="KW-1185">Reference proteome</keyword>
<feature type="binding site" evidence="12">
    <location>
        <begin position="236"/>
        <end position="241"/>
    </location>
    <ligand>
        <name>ATP</name>
        <dbReference type="ChEBI" id="CHEBI:30616"/>
    </ligand>
</feature>
<evidence type="ECO:0000256" key="7">
    <source>
        <dbReference type="ARBA" id="ARBA00022777"/>
    </source>
</evidence>
<reference evidence="15 16" key="1">
    <citation type="submission" date="2020-03" db="EMBL/GenBank/DDBJ databases">
        <title>Sequencing the genomes of 1000 actinobacteria strains.</title>
        <authorList>
            <person name="Klenk H.-P."/>
        </authorList>
    </citation>
    <scope>NUCLEOTIDE SEQUENCE [LARGE SCALE GENOMIC DNA]</scope>
    <source>
        <strain evidence="15 16">DSM 18964</strain>
    </source>
</reference>
<dbReference type="CDD" id="cd01174">
    <property type="entry name" value="ribokinase"/>
    <property type="match status" value="1"/>
</dbReference>
<comment type="similarity">
    <text evidence="1">Belongs to the carbohydrate kinase pfkB family.</text>
</comment>
<evidence type="ECO:0000256" key="9">
    <source>
        <dbReference type="ARBA" id="ARBA00022842"/>
    </source>
</evidence>
<feature type="binding site" evidence="12">
    <location>
        <position position="269"/>
    </location>
    <ligand>
        <name>substrate</name>
    </ligand>
</feature>
<keyword evidence="7 12" id="KW-0418">Kinase</keyword>
<evidence type="ECO:0000313" key="15">
    <source>
        <dbReference type="EMBL" id="NJC56450.1"/>
    </source>
</evidence>
<dbReference type="HAMAP" id="MF_01987">
    <property type="entry name" value="Ribokinase"/>
    <property type="match status" value="1"/>
</dbReference>
<comment type="caution">
    <text evidence="15">The sequence shown here is derived from an EMBL/GenBank/DDBJ whole genome shotgun (WGS) entry which is preliminary data.</text>
</comment>
<dbReference type="PANTHER" id="PTHR10584">
    <property type="entry name" value="SUGAR KINASE"/>
    <property type="match status" value="1"/>
</dbReference>
<dbReference type="InterPro" id="IPR011611">
    <property type="entry name" value="PfkB_dom"/>
</dbReference>
<keyword evidence="5 12" id="KW-0479">Metal-binding</keyword>
<dbReference type="InterPro" id="IPR011877">
    <property type="entry name" value="Ribokinase"/>
</dbReference>
<keyword evidence="12" id="KW-0963">Cytoplasm</keyword>
<dbReference type="SUPFAM" id="SSF53613">
    <property type="entry name" value="Ribokinase-like"/>
    <property type="match status" value="1"/>
</dbReference>
<evidence type="ECO:0000259" key="14">
    <source>
        <dbReference type="Pfam" id="PF00294"/>
    </source>
</evidence>
<dbReference type="PRINTS" id="PR00990">
    <property type="entry name" value="RIBOKINASE"/>
</dbReference>
<keyword evidence="11 12" id="KW-0119">Carbohydrate metabolism</keyword>
<comment type="activity regulation">
    <text evidence="12">Activated by a monovalent cation that binds near, but not in, the active site. The most likely occupant of the site in vivo is potassium. Ion binding induces a conformational change that may alter substrate affinity.</text>
</comment>
<dbReference type="InterPro" id="IPR002139">
    <property type="entry name" value="Ribo/fructo_kinase"/>
</dbReference>
<comment type="catalytic activity">
    <reaction evidence="12">
        <text>D-ribose + ATP = D-ribose 5-phosphate + ADP + H(+)</text>
        <dbReference type="Rhea" id="RHEA:13697"/>
        <dbReference type="ChEBI" id="CHEBI:15378"/>
        <dbReference type="ChEBI" id="CHEBI:30616"/>
        <dbReference type="ChEBI" id="CHEBI:47013"/>
        <dbReference type="ChEBI" id="CHEBI:78346"/>
        <dbReference type="ChEBI" id="CHEBI:456216"/>
        <dbReference type="EC" id="2.7.1.15"/>
    </reaction>
</comment>
<evidence type="ECO:0000256" key="1">
    <source>
        <dbReference type="ARBA" id="ARBA00005380"/>
    </source>
</evidence>
<evidence type="ECO:0000256" key="3">
    <source>
        <dbReference type="ARBA" id="ARBA00016943"/>
    </source>
</evidence>
<feature type="binding site" evidence="12">
    <location>
        <position position="183"/>
    </location>
    <ligand>
        <name>ATP</name>
        <dbReference type="ChEBI" id="CHEBI:30616"/>
    </ligand>
</feature>
<name>A0A846RZ51_9MICO</name>
<feature type="region of interest" description="Disordered" evidence="13">
    <location>
        <begin position="193"/>
        <end position="215"/>
    </location>
</feature>
<feature type="binding site" evidence="12">
    <location>
        <position position="302"/>
    </location>
    <ligand>
        <name>K(+)</name>
        <dbReference type="ChEBI" id="CHEBI:29103"/>
    </ligand>
</feature>
<comment type="pathway">
    <text evidence="12">Carbohydrate metabolism; D-ribose degradation; D-ribose 5-phosphate from beta-D-ribopyranose: step 2/2.</text>
</comment>
<keyword evidence="8 12" id="KW-0067">ATP-binding</keyword>
<dbReference type="GO" id="GO:0005829">
    <property type="term" value="C:cytosol"/>
    <property type="evidence" value="ECO:0007669"/>
    <property type="project" value="TreeGrafter"/>
</dbReference>
<feature type="domain" description="Carbohydrate kinase PfkB" evidence="14">
    <location>
        <begin position="14"/>
        <end position="311"/>
    </location>
</feature>
<comment type="similarity">
    <text evidence="12">Belongs to the carbohydrate kinase PfkB family. Ribokinase subfamily.</text>
</comment>
<keyword evidence="4 12" id="KW-0808">Transferase</keyword>
<accession>A0A846RZ51</accession>
<dbReference type="RefSeq" id="WP_167950323.1">
    <property type="nucleotide sequence ID" value="NZ_BAAAPQ010000013.1"/>
</dbReference>
<evidence type="ECO:0000256" key="8">
    <source>
        <dbReference type="ARBA" id="ARBA00022840"/>
    </source>
</evidence>
<dbReference type="GO" id="GO:0004747">
    <property type="term" value="F:ribokinase activity"/>
    <property type="evidence" value="ECO:0007669"/>
    <property type="project" value="UniProtKB-UniRule"/>
</dbReference>
<dbReference type="InterPro" id="IPR029056">
    <property type="entry name" value="Ribokinase-like"/>
</dbReference>
<evidence type="ECO:0000256" key="12">
    <source>
        <dbReference type="HAMAP-Rule" id="MF_01987"/>
    </source>
</evidence>
<dbReference type="GO" id="GO:0019303">
    <property type="term" value="P:D-ribose catabolic process"/>
    <property type="evidence" value="ECO:0007669"/>
    <property type="project" value="UniProtKB-UniRule"/>
</dbReference>
<feature type="binding site" evidence="12">
    <location>
        <begin position="268"/>
        <end position="269"/>
    </location>
    <ligand>
        <name>ATP</name>
        <dbReference type="ChEBI" id="CHEBI:30616"/>
    </ligand>
</feature>
<dbReference type="AlphaFoldDB" id="A0A846RZ51"/>
<proteinExistence type="inferred from homology"/>
<evidence type="ECO:0000256" key="6">
    <source>
        <dbReference type="ARBA" id="ARBA00022741"/>
    </source>
</evidence>
<dbReference type="PROSITE" id="PS00584">
    <property type="entry name" value="PFKB_KINASES_2"/>
    <property type="match status" value="1"/>
</dbReference>
<feature type="binding site" evidence="12">
    <location>
        <begin position="38"/>
        <end position="42"/>
    </location>
    <ligand>
        <name>substrate</name>
    </ligand>
</feature>
<evidence type="ECO:0000256" key="5">
    <source>
        <dbReference type="ARBA" id="ARBA00022723"/>
    </source>
</evidence>
<organism evidence="15 16">
    <name type="scientific">Brevibacterium marinum</name>
    <dbReference type="NCBI Taxonomy" id="418643"/>
    <lineage>
        <taxon>Bacteria</taxon>
        <taxon>Bacillati</taxon>
        <taxon>Actinomycetota</taxon>
        <taxon>Actinomycetes</taxon>
        <taxon>Micrococcales</taxon>
        <taxon>Brevibacteriaceae</taxon>
        <taxon>Brevibacterium</taxon>
    </lineage>
</organism>
<evidence type="ECO:0000313" key="16">
    <source>
        <dbReference type="Proteomes" id="UP000576792"/>
    </source>
</evidence>
<comment type="cofactor">
    <cofactor evidence="12">
        <name>Mg(2+)</name>
        <dbReference type="ChEBI" id="CHEBI:18420"/>
    </cofactor>
    <text evidence="12">Requires a divalent cation, most likely magnesium in vivo, as an electrophilic catalyst to aid phosphoryl group transfer. It is the chelate of the metal and the nucleotide that is the actual substrate.</text>
</comment>
<evidence type="ECO:0000256" key="10">
    <source>
        <dbReference type="ARBA" id="ARBA00022958"/>
    </source>
</evidence>
<evidence type="ECO:0000256" key="13">
    <source>
        <dbReference type="SAM" id="MobiDB-lite"/>
    </source>
</evidence>
<keyword evidence="9 12" id="KW-0460">Magnesium</keyword>
<feature type="binding site" evidence="12">
    <location>
        <position position="139"/>
    </location>
    <ligand>
        <name>substrate</name>
    </ligand>
</feature>
<dbReference type="Gene3D" id="3.40.1190.20">
    <property type="match status" value="1"/>
</dbReference>
<dbReference type="UniPathway" id="UPA00916">
    <property type="reaction ID" value="UER00889"/>
</dbReference>
<sequence length="331" mass="34024">MKIAVVGSYGVGETMRTKRFPGPGETMTGGVLTVGHGGKGANQAIAVRRLGVEVSLLTAIGDDASAERAINLWDSEGIETSQVLRVDGAKTMTGMIIVDDEAENRIVIAPGALDHFSASDVRARAEAIESADALIVCLEIPIDAACEALRIGHEAGLLTVLNPAPAAPVPAEVLSCVDVITPNFSEARALLSDDSGASDSSDAGDETSAPGAAREEDAVELAAALHTATGCRVVLTHGGDGSIVADAHGVRTVAPHPPTDLVDTTGAGDSFTGALTVALLEGDDLETAAVRAAEVGSYVVARQEVIPALPHRSELSERLWSQQTQHDTTES</sequence>
<feature type="binding site" evidence="12">
    <location>
        <position position="263"/>
    </location>
    <ligand>
        <name>K(+)</name>
        <dbReference type="ChEBI" id="CHEBI:29103"/>
    </ligand>
</feature>
<keyword evidence="6 12" id="KW-0547">Nucleotide-binding</keyword>
<dbReference type="PROSITE" id="PS00583">
    <property type="entry name" value="PFKB_KINASES_1"/>
    <property type="match status" value="1"/>
</dbReference>
<dbReference type="GO" id="GO:0005524">
    <property type="term" value="F:ATP binding"/>
    <property type="evidence" value="ECO:0007669"/>
    <property type="project" value="UniProtKB-UniRule"/>
</dbReference>
<evidence type="ECO:0000256" key="4">
    <source>
        <dbReference type="ARBA" id="ARBA00022679"/>
    </source>
</evidence>
<comment type="subunit">
    <text evidence="12">Homodimer.</text>
</comment>
<feature type="binding site" evidence="12">
    <location>
        <position position="265"/>
    </location>
    <ligand>
        <name>K(+)</name>
        <dbReference type="ChEBI" id="CHEBI:29103"/>
    </ligand>
</feature>
<feature type="binding site" evidence="12">
    <location>
        <position position="299"/>
    </location>
    <ligand>
        <name>K(+)</name>
        <dbReference type="ChEBI" id="CHEBI:29103"/>
    </ligand>
</feature>
<dbReference type="GO" id="GO:0046872">
    <property type="term" value="F:metal ion binding"/>
    <property type="evidence" value="ECO:0007669"/>
    <property type="project" value="UniProtKB-KW"/>
</dbReference>
<comment type="caution">
    <text evidence="12">Lacks conserved residue(s) required for the propagation of feature annotation.</text>
</comment>
<dbReference type="PANTHER" id="PTHR10584:SF166">
    <property type="entry name" value="RIBOKINASE"/>
    <property type="match status" value="1"/>
</dbReference>
<evidence type="ECO:0000256" key="11">
    <source>
        <dbReference type="ARBA" id="ARBA00023277"/>
    </source>
</evidence>
<dbReference type="Pfam" id="PF00294">
    <property type="entry name" value="PfkB"/>
    <property type="match status" value="1"/>
</dbReference>
<keyword evidence="10 12" id="KW-0630">Potassium</keyword>
<feature type="active site" description="Proton acceptor" evidence="12">
    <location>
        <position position="269"/>
    </location>
</feature>
<comment type="function">
    <text evidence="12">Catalyzes the phosphorylation of ribose at O-5 in a reaction requiring ATP and magnesium. The resulting D-ribose-5-phosphate can then be used either for sythesis of nucleotides, histidine, and tryptophan, or as a component of the pentose phosphate pathway.</text>
</comment>
<dbReference type="EC" id="2.7.1.15" evidence="2 12"/>
<comment type="subcellular location">
    <subcellularLocation>
        <location evidence="12">Cytoplasm</location>
    </subcellularLocation>
</comment>
<dbReference type="InterPro" id="IPR002173">
    <property type="entry name" value="Carboh/pur_kinase_PfkB_CS"/>
</dbReference>